<feature type="domain" description="TonB-dependent receptor-like beta-barrel" evidence="17">
    <location>
        <begin position="362"/>
        <end position="756"/>
    </location>
</feature>
<name>A0A2L0PTE6_ALCXX</name>
<dbReference type="NCBIfam" id="TIGR01783">
    <property type="entry name" value="TonB-siderophor"/>
    <property type="match status" value="1"/>
</dbReference>
<dbReference type="InterPro" id="IPR010105">
    <property type="entry name" value="TonB_sidphr_rcpt"/>
</dbReference>
<keyword evidence="12 19" id="KW-0675">Receptor</keyword>
<gene>
    <name evidence="19" type="ORF">AL504_31315</name>
</gene>
<keyword evidence="3 14" id="KW-0813">Transport</keyword>
<feature type="short sequence motif" description="TonB C-terminal box" evidence="15">
    <location>
        <begin position="770"/>
        <end position="787"/>
    </location>
</feature>
<keyword evidence="5" id="KW-0410">Iron transport</keyword>
<dbReference type="InterPro" id="IPR039426">
    <property type="entry name" value="TonB-dep_rcpt-like"/>
</dbReference>
<dbReference type="AlphaFoldDB" id="A0A2L0PTE6"/>
<evidence type="ECO:0000256" key="7">
    <source>
        <dbReference type="ARBA" id="ARBA00022729"/>
    </source>
</evidence>
<evidence type="ECO:0000256" key="15">
    <source>
        <dbReference type="PROSITE-ProRule" id="PRU10144"/>
    </source>
</evidence>
<keyword evidence="9" id="KW-0406">Ion transport</keyword>
<dbReference type="PANTHER" id="PTHR32552">
    <property type="entry name" value="FERRICHROME IRON RECEPTOR-RELATED"/>
    <property type="match status" value="1"/>
</dbReference>
<dbReference type="GO" id="GO:0009279">
    <property type="term" value="C:cell outer membrane"/>
    <property type="evidence" value="ECO:0007669"/>
    <property type="project" value="UniProtKB-SubCell"/>
</dbReference>
<dbReference type="Gene3D" id="2.40.170.20">
    <property type="entry name" value="TonB-dependent receptor, beta-barrel domain"/>
    <property type="match status" value="1"/>
</dbReference>
<evidence type="ECO:0000256" key="4">
    <source>
        <dbReference type="ARBA" id="ARBA00022452"/>
    </source>
</evidence>
<evidence type="ECO:0000256" key="14">
    <source>
        <dbReference type="PROSITE-ProRule" id="PRU01360"/>
    </source>
</evidence>
<proteinExistence type="inferred from homology"/>
<evidence type="ECO:0000256" key="16">
    <source>
        <dbReference type="RuleBase" id="RU003357"/>
    </source>
</evidence>
<feature type="domain" description="TonB-dependent receptor plug" evidence="18">
    <location>
        <begin position="142"/>
        <end position="242"/>
    </location>
</feature>
<dbReference type="Pfam" id="PF00593">
    <property type="entry name" value="TonB_dep_Rec_b-barrel"/>
    <property type="match status" value="1"/>
</dbReference>
<keyword evidence="13 14" id="KW-0998">Cell outer membrane</keyword>
<dbReference type="Pfam" id="PF07715">
    <property type="entry name" value="Plug"/>
    <property type="match status" value="1"/>
</dbReference>
<dbReference type="InterPro" id="IPR037066">
    <property type="entry name" value="Plug_dom_sf"/>
</dbReference>
<sequence>MCPEPRSLAQCRQIAHPTDRRSLLQSRPAVFRVSRPCHTSAFPSRSITRPVASDFSGIDLVNHRIFIARRPLARTRVLSGSGHARRVLPLLFLVNGLSGAVQAGQLEPVVVEGRRVNDLAPVHAGGQVATGGRLGLLGNVDLSDAPFSQTSYTSGLIEDQQAATLGDVLDNLPSVRRSVPPNNIGEQFKIRGFALSDSQTAINGLYGLVSTYGGTPPLDIAERVEVLLGPSALLNGMAAVGGSINVVPKRAADEPLARVTVGRESASLAKAHADLGRRFGASGEWGLRVNASRRDGGTPLAGVSRKDDVGALALDYRGERLRAALDVWRSTVRNRGGTPIIPGMDASLVAMPEAPDGAITVSDDDYDAHNTTALIGGEFDLTRDWTAFARFGRRHNDFAGRGQLVTNVKADGSAYLFPLSTRADNHARSAELGARGAFRTGAIRHVFALSGTRQQDETRQGFVYAPIGVTNIRHPPAARHPAPAAGDPPKTSRSRFDGVALADTLSLDDERVLLTLGARRQRVKVDNFGATLQGFTPVTSAYDQRAWTPMVGLVIKPLAPLSLYANHIQGLEAGTTVGRNYQNAGEVLPPYKTRQFEIGAKLDRGGFANILSLFQITRPSTVSDRGTSPLPTLRLDGEQRNRGVEWAFFGALTRRVRVLGGISYTRGRLIRTQDGADNGNDAPGTAPLAANLGLEWDVPGVAGLTLTGRVIHTGAQYVDNANVLRMPSWTRFDLGARYATRVAGRALTLRASVHNLADRRYWEGVYMSSYVSPAAPRTVLVSATMDF</sequence>
<comment type="subcellular location">
    <subcellularLocation>
        <location evidence="1 14">Cell outer membrane</location>
        <topology evidence="1 14">Multi-pass membrane protein</topology>
    </subcellularLocation>
</comment>
<dbReference type="GO" id="GO:0038023">
    <property type="term" value="F:signaling receptor activity"/>
    <property type="evidence" value="ECO:0007669"/>
    <property type="project" value="InterPro"/>
</dbReference>
<evidence type="ECO:0000256" key="11">
    <source>
        <dbReference type="ARBA" id="ARBA00023136"/>
    </source>
</evidence>
<evidence type="ECO:0000256" key="8">
    <source>
        <dbReference type="ARBA" id="ARBA00023004"/>
    </source>
</evidence>
<dbReference type="SUPFAM" id="SSF56935">
    <property type="entry name" value="Porins"/>
    <property type="match status" value="1"/>
</dbReference>
<evidence type="ECO:0000313" key="20">
    <source>
        <dbReference type="Proteomes" id="UP000060602"/>
    </source>
</evidence>
<dbReference type="CDD" id="cd01347">
    <property type="entry name" value="ligand_gated_channel"/>
    <property type="match status" value="1"/>
</dbReference>
<accession>A0A2L0PTE6</accession>
<evidence type="ECO:0000256" key="2">
    <source>
        <dbReference type="ARBA" id="ARBA00009810"/>
    </source>
</evidence>
<evidence type="ECO:0000256" key="9">
    <source>
        <dbReference type="ARBA" id="ARBA00023065"/>
    </source>
</evidence>
<evidence type="ECO:0000256" key="6">
    <source>
        <dbReference type="ARBA" id="ARBA00022692"/>
    </source>
</evidence>
<organism evidence="19 20">
    <name type="scientific">Alcaligenes xylosoxydans xylosoxydans</name>
    <name type="common">Achromobacter xylosoxidans</name>
    <dbReference type="NCBI Taxonomy" id="85698"/>
    <lineage>
        <taxon>Bacteria</taxon>
        <taxon>Pseudomonadati</taxon>
        <taxon>Pseudomonadota</taxon>
        <taxon>Betaproteobacteria</taxon>
        <taxon>Burkholderiales</taxon>
        <taxon>Alcaligenaceae</taxon>
        <taxon>Achromobacter</taxon>
    </lineage>
</organism>
<keyword evidence="6 14" id="KW-0812">Transmembrane</keyword>
<keyword evidence="11 14" id="KW-0472">Membrane</keyword>
<keyword evidence="4 14" id="KW-1134">Transmembrane beta strand</keyword>
<dbReference type="InterPro" id="IPR010917">
    <property type="entry name" value="TonB_rcpt_CS"/>
</dbReference>
<keyword evidence="7" id="KW-0732">Signal</keyword>
<evidence type="ECO:0000256" key="3">
    <source>
        <dbReference type="ARBA" id="ARBA00022448"/>
    </source>
</evidence>
<dbReference type="PROSITE" id="PS52016">
    <property type="entry name" value="TONB_DEPENDENT_REC_3"/>
    <property type="match status" value="1"/>
</dbReference>
<evidence type="ECO:0000256" key="12">
    <source>
        <dbReference type="ARBA" id="ARBA00023170"/>
    </source>
</evidence>
<dbReference type="EMBL" id="CP014060">
    <property type="protein sequence ID" value="AUZ17997.1"/>
    <property type="molecule type" value="Genomic_DNA"/>
</dbReference>
<dbReference type="Gene3D" id="2.170.130.10">
    <property type="entry name" value="TonB-dependent receptor, plug domain"/>
    <property type="match status" value="1"/>
</dbReference>
<dbReference type="InterPro" id="IPR036942">
    <property type="entry name" value="Beta-barrel_TonB_sf"/>
</dbReference>
<evidence type="ECO:0000256" key="1">
    <source>
        <dbReference type="ARBA" id="ARBA00004571"/>
    </source>
</evidence>
<dbReference type="InterPro" id="IPR012910">
    <property type="entry name" value="Plug_dom"/>
</dbReference>
<dbReference type="GO" id="GO:0015891">
    <property type="term" value="P:siderophore transport"/>
    <property type="evidence" value="ECO:0007669"/>
    <property type="project" value="InterPro"/>
</dbReference>
<keyword evidence="10 16" id="KW-0798">TonB box</keyword>
<evidence type="ECO:0000256" key="13">
    <source>
        <dbReference type="ARBA" id="ARBA00023237"/>
    </source>
</evidence>
<evidence type="ECO:0000313" key="19">
    <source>
        <dbReference type="EMBL" id="AUZ17997.1"/>
    </source>
</evidence>
<evidence type="ECO:0000259" key="17">
    <source>
        <dbReference type="Pfam" id="PF00593"/>
    </source>
</evidence>
<dbReference type="PROSITE" id="PS01156">
    <property type="entry name" value="TONB_DEPENDENT_REC_2"/>
    <property type="match status" value="1"/>
</dbReference>
<evidence type="ECO:0000256" key="10">
    <source>
        <dbReference type="ARBA" id="ARBA00023077"/>
    </source>
</evidence>
<comment type="similarity">
    <text evidence="2 14 16">Belongs to the TonB-dependent receptor family.</text>
</comment>
<evidence type="ECO:0000256" key="5">
    <source>
        <dbReference type="ARBA" id="ARBA00022496"/>
    </source>
</evidence>
<dbReference type="Proteomes" id="UP000060602">
    <property type="component" value="Chromosome"/>
</dbReference>
<keyword evidence="8" id="KW-0408">Iron</keyword>
<evidence type="ECO:0000259" key="18">
    <source>
        <dbReference type="Pfam" id="PF07715"/>
    </source>
</evidence>
<reference evidence="20" key="1">
    <citation type="submission" date="2015-12" db="EMBL/GenBank/DDBJ databases">
        <title>FDA dAtabase for Regulatory Grade micrObial Sequences (FDA-ARGOS): Supporting development and validation of Infectious Disease Dx tests.</title>
        <authorList>
            <person name="Case J."/>
            <person name="Tallon L."/>
            <person name="Sadzewicz L."/>
            <person name="Sengamalay N."/>
            <person name="Ott S."/>
            <person name="Godinez A."/>
            <person name="Nagaraj S."/>
            <person name="Nadendla S."/>
            <person name="Sichtig H."/>
        </authorList>
    </citation>
    <scope>NUCLEOTIDE SEQUENCE [LARGE SCALE GENOMIC DNA]</scope>
    <source>
        <strain evidence="20">FDAARGOS_147</strain>
    </source>
</reference>
<dbReference type="GO" id="GO:0015344">
    <property type="term" value="F:siderophore uptake transmembrane transporter activity"/>
    <property type="evidence" value="ECO:0007669"/>
    <property type="project" value="TreeGrafter"/>
</dbReference>
<protein>
    <submittedName>
        <fullName evidence="19">TonB-dependent siderophore receptor</fullName>
    </submittedName>
</protein>
<dbReference type="InterPro" id="IPR000531">
    <property type="entry name" value="Beta-barrel_TonB"/>
</dbReference>
<dbReference type="PANTHER" id="PTHR32552:SF82">
    <property type="entry name" value="FCUA PROTEIN"/>
    <property type="match status" value="1"/>
</dbReference>